<dbReference type="EMBL" id="BPWL01000005">
    <property type="protein sequence ID" value="GJJ10410.1"/>
    <property type="molecule type" value="Genomic_DNA"/>
</dbReference>
<dbReference type="GO" id="GO:0035091">
    <property type="term" value="F:phosphatidylinositol binding"/>
    <property type="evidence" value="ECO:0007669"/>
    <property type="project" value="InterPro"/>
</dbReference>
<evidence type="ECO:0000313" key="3">
    <source>
        <dbReference type="Proteomes" id="UP001050691"/>
    </source>
</evidence>
<dbReference type="Gene3D" id="3.30.1520.10">
    <property type="entry name" value="Phox-like domain"/>
    <property type="match status" value="1"/>
</dbReference>
<name>A0AAV5A820_9AGAM</name>
<dbReference type="AlphaFoldDB" id="A0AAV5A820"/>
<reference evidence="2" key="1">
    <citation type="submission" date="2021-10" db="EMBL/GenBank/DDBJ databases">
        <title>De novo Genome Assembly of Clathrus columnatus (Basidiomycota, Fungi) Using Illumina and Nanopore Sequence Data.</title>
        <authorList>
            <person name="Ogiso-Tanaka E."/>
            <person name="Itagaki H."/>
            <person name="Hosoya T."/>
            <person name="Hosaka K."/>
        </authorList>
    </citation>
    <scope>NUCLEOTIDE SEQUENCE</scope>
    <source>
        <strain evidence="2">MO-923</strain>
    </source>
</reference>
<dbReference type="PROSITE" id="PS50195">
    <property type="entry name" value="PX"/>
    <property type="match status" value="1"/>
</dbReference>
<evidence type="ECO:0000259" key="1">
    <source>
        <dbReference type="PROSITE" id="PS50195"/>
    </source>
</evidence>
<dbReference type="InterPro" id="IPR001683">
    <property type="entry name" value="PX_dom"/>
</dbReference>
<organism evidence="2 3">
    <name type="scientific">Clathrus columnatus</name>
    <dbReference type="NCBI Taxonomy" id="1419009"/>
    <lineage>
        <taxon>Eukaryota</taxon>
        <taxon>Fungi</taxon>
        <taxon>Dikarya</taxon>
        <taxon>Basidiomycota</taxon>
        <taxon>Agaricomycotina</taxon>
        <taxon>Agaricomycetes</taxon>
        <taxon>Phallomycetidae</taxon>
        <taxon>Phallales</taxon>
        <taxon>Clathraceae</taxon>
        <taxon>Clathrus</taxon>
    </lineage>
</organism>
<dbReference type="Pfam" id="PF00787">
    <property type="entry name" value="PX"/>
    <property type="match status" value="1"/>
</dbReference>
<dbReference type="InterPro" id="IPR036871">
    <property type="entry name" value="PX_dom_sf"/>
</dbReference>
<accession>A0AAV5A820</accession>
<dbReference type="Proteomes" id="UP001050691">
    <property type="component" value="Unassembled WGS sequence"/>
</dbReference>
<feature type="domain" description="PX" evidence="1">
    <location>
        <begin position="28"/>
        <end position="141"/>
    </location>
</feature>
<keyword evidence="3" id="KW-1185">Reference proteome</keyword>
<gene>
    <name evidence="2" type="ORF">Clacol_004636</name>
</gene>
<proteinExistence type="predicted"/>
<comment type="caution">
    <text evidence="2">The sequence shown here is derived from an EMBL/GenBank/DDBJ whole genome shotgun (WGS) entry which is preliminary data.</text>
</comment>
<evidence type="ECO:0000313" key="2">
    <source>
        <dbReference type="EMBL" id="GJJ10410.1"/>
    </source>
</evidence>
<protein>
    <recommendedName>
        <fullName evidence="1">PX domain-containing protein</fullName>
    </recommendedName>
</protein>
<sequence length="165" mass="19349">MSLDSRPELSSIILSPTPWPNYVPHFDPYMLATVKEPSIKEIDGSDVEFYPITIQTNYEGFPSYSVVKRRYSEFQQFHRLLIDKGLHPPALRWTRHIPSFKGKSRREELQEFLNYVTEEDSLSLSSDSSNSAVAMKSEASFKHRKMTTFTEHIPVFYQSYRYRNV</sequence>
<dbReference type="SUPFAM" id="SSF64268">
    <property type="entry name" value="PX domain"/>
    <property type="match status" value="1"/>
</dbReference>